<feature type="transmembrane region" description="Helical" evidence="1">
    <location>
        <begin position="138"/>
        <end position="164"/>
    </location>
</feature>
<protein>
    <submittedName>
        <fullName evidence="2">DUF2937 family protein</fullName>
    </submittedName>
</protein>
<dbReference type="EMBL" id="CP095354">
    <property type="protein sequence ID" value="XAG81174.1"/>
    <property type="molecule type" value="Genomic_DNA"/>
</dbReference>
<proteinExistence type="predicted"/>
<keyword evidence="1" id="KW-0472">Membrane</keyword>
<name>A0AAU6V4L6_UNCXX</name>
<accession>A0AAU6V4L6</accession>
<evidence type="ECO:0000313" key="2">
    <source>
        <dbReference type="EMBL" id="XAG81174.1"/>
    </source>
</evidence>
<sequence>MMLRTIRDYLRLLLFFVGVLAGIQLPGFVDQYGKSLQAHLSEIQTQLAGFQRDADRFFGGDLDKLIAHYVTNKDPVFTSGGDKLNAMVERRSELQQALADFRESLYSPYLQLAFAPQADIRREVWDNYSHNILLKGDAIAIGLLSGLLLAASAELLLSLCWLALRTLFRRRPAAA</sequence>
<organism evidence="2">
    <name type="scientific">bacterium 19NY03SH02</name>
    <dbReference type="NCBI Taxonomy" id="2920631"/>
    <lineage>
        <taxon>Bacteria</taxon>
    </lineage>
</organism>
<keyword evidence="1" id="KW-1133">Transmembrane helix</keyword>
<dbReference type="AlphaFoldDB" id="A0AAU6V4L6"/>
<evidence type="ECO:0000256" key="1">
    <source>
        <dbReference type="SAM" id="Phobius"/>
    </source>
</evidence>
<keyword evidence="1" id="KW-0812">Transmembrane</keyword>
<dbReference type="PIRSF" id="PIRSF029393">
    <property type="entry name" value="UCP029393"/>
    <property type="match status" value="1"/>
</dbReference>
<dbReference type="Pfam" id="PF11157">
    <property type="entry name" value="DUF2937"/>
    <property type="match status" value="1"/>
</dbReference>
<feature type="transmembrane region" description="Helical" evidence="1">
    <location>
        <begin position="12"/>
        <end position="29"/>
    </location>
</feature>
<gene>
    <name evidence="2" type="ORF">MRN14_00665</name>
</gene>
<reference evidence="2" key="1">
    <citation type="submission" date="2022-03" db="EMBL/GenBank/DDBJ databases">
        <title>Sea Food Isolates.</title>
        <authorList>
            <person name="Li c."/>
        </authorList>
    </citation>
    <scope>NUCLEOTIDE SEQUENCE</scope>
    <source>
        <strain evidence="2">19NY03SH02</strain>
    </source>
</reference>
<dbReference type="InterPro" id="IPR016917">
    <property type="entry name" value="UCP029393"/>
</dbReference>
<dbReference type="InterPro" id="IPR022584">
    <property type="entry name" value="DUF2937"/>
</dbReference>